<dbReference type="STRING" id="1294263.JCM21531_1251"/>
<dbReference type="PRINTS" id="PR00944">
    <property type="entry name" value="CUEXPORT"/>
</dbReference>
<dbReference type="EMBL" id="BAVR01000011">
    <property type="protein sequence ID" value="GAE87849.1"/>
    <property type="molecule type" value="Genomic_DNA"/>
</dbReference>
<dbReference type="FunFam" id="3.30.70.100:FF:000005">
    <property type="entry name" value="Copper-exporting P-type ATPase A"/>
    <property type="match status" value="1"/>
</dbReference>
<dbReference type="Proteomes" id="UP000019109">
    <property type="component" value="Unassembled WGS sequence"/>
</dbReference>
<keyword evidence="9" id="KW-1185">Reference proteome</keyword>
<evidence type="ECO:0000259" key="7">
    <source>
        <dbReference type="PROSITE" id="PS50846"/>
    </source>
</evidence>
<comment type="caution">
    <text evidence="8">The sequence shown here is derived from an EMBL/GenBank/DDBJ whole genome shotgun (WGS) entry which is preliminary data.</text>
</comment>
<dbReference type="InterPro" id="IPR000428">
    <property type="entry name" value="Cu-bd"/>
</dbReference>
<dbReference type="InterPro" id="IPR049740">
    <property type="entry name" value="CopZ"/>
</dbReference>
<reference evidence="8" key="1">
    <citation type="journal article" date="2014" name="Genome Announc.">
        <title>Draft Genome Sequence of Clostridium straminisolvens Strain JCM 21531T, Isolated from a Cellulose-Degrading Bacterial Community.</title>
        <authorList>
            <person name="Yuki M."/>
            <person name="Oshima K."/>
            <person name="Suda W."/>
            <person name="Sakamoto M."/>
            <person name="Kitamura K."/>
            <person name="Iida T."/>
            <person name="Hattori M."/>
            <person name="Ohkuma M."/>
        </authorList>
    </citation>
    <scope>NUCLEOTIDE SEQUENCE [LARGE SCALE GENOMIC DNA]</scope>
    <source>
        <strain evidence="8">JCM 21531</strain>
    </source>
</reference>
<dbReference type="Gene3D" id="3.30.70.100">
    <property type="match status" value="1"/>
</dbReference>
<evidence type="ECO:0000256" key="2">
    <source>
        <dbReference type="ARBA" id="ARBA00015313"/>
    </source>
</evidence>
<comment type="subcellular location">
    <subcellularLocation>
        <location evidence="1">Cytoplasm</location>
    </subcellularLocation>
</comment>
<keyword evidence="6" id="KW-0143">Chaperone</keyword>
<sequence length="68" mass="7448">MERKVLKVEGMSCSHCENAIKKSVGALDGVNAVTVDLEGKTVTVEYESSKVSLDRIKSEIEDQGYDVE</sequence>
<gene>
    <name evidence="8" type="ORF">JCM21531_1251</name>
</gene>
<dbReference type="PANTHER" id="PTHR46594:SF4">
    <property type="entry name" value="P-TYPE CATION-TRANSPORTING ATPASE"/>
    <property type="match status" value="1"/>
</dbReference>
<dbReference type="CDD" id="cd00371">
    <property type="entry name" value="HMA"/>
    <property type="match status" value="1"/>
</dbReference>
<dbReference type="NCBIfam" id="TIGR00003">
    <property type="entry name" value="copper ion binding protein"/>
    <property type="match status" value="1"/>
</dbReference>
<dbReference type="InterPro" id="IPR006121">
    <property type="entry name" value="HMA_dom"/>
</dbReference>
<name>W4V515_9FIRM</name>
<evidence type="ECO:0000256" key="1">
    <source>
        <dbReference type="ARBA" id="ARBA00004496"/>
    </source>
</evidence>
<accession>W4V515</accession>
<evidence type="ECO:0000313" key="9">
    <source>
        <dbReference type="Proteomes" id="UP000019109"/>
    </source>
</evidence>
<dbReference type="OrthoDB" id="9813965at2"/>
<dbReference type="InterPro" id="IPR036163">
    <property type="entry name" value="HMA_dom_sf"/>
</dbReference>
<dbReference type="PROSITE" id="PS50846">
    <property type="entry name" value="HMA_2"/>
    <property type="match status" value="1"/>
</dbReference>
<dbReference type="RefSeq" id="WP_038287737.1">
    <property type="nucleotide sequence ID" value="NZ_BAVR01000011.1"/>
</dbReference>
<dbReference type="GO" id="GO:0005507">
    <property type="term" value="F:copper ion binding"/>
    <property type="evidence" value="ECO:0007669"/>
    <property type="project" value="InterPro"/>
</dbReference>
<keyword evidence="3" id="KW-0963">Cytoplasm</keyword>
<feature type="domain" description="HMA" evidence="7">
    <location>
        <begin position="2"/>
        <end position="68"/>
    </location>
</feature>
<dbReference type="NCBIfam" id="NF033795">
    <property type="entry name" value="chaper_CopZ_Bs"/>
    <property type="match status" value="1"/>
</dbReference>
<keyword evidence="4" id="KW-0479">Metal-binding</keyword>
<dbReference type="GO" id="GO:0006825">
    <property type="term" value="P:copper ion transport"/>
    <property type="evidence" value="ECO:0007669"/>
    <property type="project" value="InterPro"/>
</dbReference>
<dbReference type="InterPro" id="IPR017969">
    <property type="entry name" value="Heavy-metal-associated_CS"/>
</dbReference>
<evidence type="ECO:0000256" key="5">
    <source>
        <dbReference type="ARBA" id="ARBA00023008"/>
    </source>
</evidence>
<evidence type="ECO:0000256" key="3">
    <source>
        <dbReference type="ARBA" id="ARBA00022490"/>
    </source>
</evidence>
<dbReference type="AlphaFoldDB" id="W4V515"/>
<dbReference type="GO" id="GO:0005737">
    <property type="term" value="C:cytoplasm"/>
    <property type="evidence" value="ECO:0007669"/>
    <property type="project" value="UniProtKB-SubCell"/>
</dbReference>
<proteinExistence type="predicted"/>
<dbReference type="PROSITE" id="PS01047">
    <property type="entry name" value="HMA_1"/>
    <property type="match status" value="1"/>
</dbReference>
<evidence type="ECO:0000313" key="8">
    <source>
        <dbReference type="EMBL" id="GAE87849.1"/>
    </source>
</evidence>
<dbReference type="SUPFAM" id="SSF55008">
    <property type="entry name" value="HMA, heavy metal-associated domain"/>
    <property type="match status" value="1"/>
</dbReference>
<dbReference type="Pfam" id="PF00403">
    <property type="entry name" value="HMA"/>
    <property type="match status" value="1"/>
</dbReference>
<protein>
    <recommendedName>
        <fullName evidence="2">Copper chaperone CopZ</fullName>
    </recommendedName>
</protein>
<dbReference type="InterPro" id="IPR006122">
    <property type="entry name" value="HMA_Cu_ion-bd"/>
</dbReference>
<evidence type="ECO:0000256" key="6">
    <source>
        <dbReference type="ARBA" id="ARBA00023186"/>
    </source>
</evidence>
<dbReference type="PANTHER" id="PTHR46594">
    <property type="entry name" value="P-TYPE CATION-TRANSPORTING ATPASE"/>
    <property type="match status" value="1"/>
</dbReference>
<keyword evidence="5" id="KW-0186">Copper</keyword>
<evidence type="ECO:0000256" key="4">
    <source>
        <dbReference type="ARBA" id="ARBA00022723"/>
    </source>
</evidence>
<organism evidence="8 9">
    <name type="scientific">Acetivibrio straminisolvens JCM 21531</name>
    <dbReference type="NCBI Taxonomy" id="1294263"/>
    <lineage>
        <taxon>Bacteria</taxon>
        <taxon>Bacillati</taxon>
        <taxon>Bacillota</taxon>
        <taxon>Clostridia</taxon>
        <taxon>Eubacteriales</taxon>
        <taxon>Oscillospiraceae</taxon>
        <taxon>Acetivibrio</taxon>
    </lineage>
</organism>